<evidence type="ECO:0000256" key="1">
    <source>
        <dbReference type="ARBA" id="ARBA00004419"/>
    </source>
</evidence>
<feature type="region of interest" description="Disordered" evidence="13">
    <location>
        <begin position="437"/>
        <end position="512"/>
    </location>
</feature>
<reference evidence="16" key="1">
    <citation type="journal article" date="2014" name="PLoS ONE">
        <title>The genome and linkage map of the northern pike (Esox lucius): conserved synteny revealed between the salmonid sister group and the Neoteleostei.</title>
        <authorList>
            <person name="Rondeau E.B."/>
            <person name="Minkley D.R."/>
            <person name="Leong J.S."/>
            <person name="Messmer A.M."/>
            <person name="Jantzen J.R."/>
            <person name="von Schalburg K.R."/>
            <person name="Lemon C."/>
            <person name="Bird N.H."/>
            <person name="Koop B.F."/>
        </authorList>
    </citation>
    <scope>NUCLEOTIDE SEQUENCE</scope>
</reference>
<evidence type="ECO:0000256" key="5">
    <source>
        <dbReference type="ARBA" id="ARBA00022553"/>
    </source>
</evidence>
<dbReference type="FunFam" id="1.10.472.80:FF:000010">
    <property type="entry name" value="Putative TBC1 domain family member 5"/>
    <property type="match status" value="1"/>
</dbReference>
<evidence type="ECO:0000256" key="11">
    <source>
        <dbReference type="ARBA" id="ARBA00062017"/>
    </source>
</evidence>
<dbReference type="SMART" id="SM00164">
    <property type="entry name" value="TBC"/>
    <property type="match status" value="1"/>
</dbReference>
<dbReference type="Proteomes" id="UP000265140">
    <property type="component" value="Chromosome 10"/>
</dbReference>
<comment type="subcellular location">
    <subcellularLocation>
        <location evidence="1">Cytoplasmic vesicle</location>
        <location evidence="1">Autophagosome</location>
    </subcellularLocation>
    <subcellularLocation>
        <location evidence="2">Endosome membrane</location>
    </subcellularLocation>
</comment>
<dbReference type="GO" id="GO:0010008">
    <property type="term" value="C:endosome membrane"/>
    <property type="evidence" value="ECO:0007669"/>
    <property type="project" value="UniProtKB-SubCell"/>
</dbReference>
<evidence type="ECO:0000256" key="9">
    <source>
        <dbReference type="ARBA" id="ARBA00023136"/>
    </source>
</evidence>
<dbReference type="InterPro" id="IPR000195">
    <property type="entry name" value="Rab-GAP-TBC_dom"/>
</dbReference>
<evidence type="ECO:0000259" key="14">
    <source>
        <dbReference type="PROSITE" id="PS50086"/>
    </source>
</evidence>
<keyword evidence="7" id="KW-0653">Protein transport</keyword>
<organism evidence="15 16">
    <name type="scientific">Esox lucius</name>
    <name type="common">Northern pike</name>
    <dbReference type="NCBI Taxonomy" id="8010"/>
    <lineage>
        <taxon>Eukaryota</taxon>
        <taxon>Metazoa</taxon>
        <taxon>Chordata</taxon>
        <taxon>Craniata</taxon>
        <taxon>Vertebrata</taxon>
        <taxon>Euteleostomi</taxon>
        <taxon>Actinopterygii</taxon>
        <taxon>Neopterygii</taxon>
        <taxon>Teleostei</taxon>
        <taxon>Protacanthopterygii</taxon>
        <taxon>Esociformes</taxon>
        <taxon>Esocidae</taxon>
        <taxon>Esox</taxon>
    </lineage>
</organism>
<keyword evidence="10" id="KW-0968">Cytoplasmic vesicle</keyword>
<evidence type="ECO:0000256" key="6">
    <source>
        <dbReference type="ARBA" id="ARBA00022753"/>
    </source>
</evidence>
<dbReference type="Gene3D" id="1.10.472.80">
    <property type="entry name" value="Ypt/Rab-GAP domain of gyp1p, domain 3"/>
    <property type="match status" value="1"/>
</dbReference>
<keyword evidence="16" id="KW-1185">Reference proteome</keyword>
<feature type="compositionally biased region" description="Polar residues" evidence="13">
    <location>
        <begin position="478"/>
        <end position="487"/>
    </location>
</feature>
<evidence type="ECO:0000256" key="8">
    <source>
        <dbReference type="ARBA" id="ARBA00023006"/>
    </source>
</evidence>
<evidence type="ECO:0000256" key="10">
    <source>
        <dbReference type="ARBA" id="ARBA00023329"/>
    </source>
</evidence>
<evidence type="ECO:0000313" key="16">
    <source>
        <dbReference type="Proteomes" id="UP000265140"/>
    </source>
</evidence>
<dbReference type="Bgee" id="ENSELUG00000006305">
    <property type="expression patterns" value="Expressed in spleen and 15 other cell types or tissues"/>
</dbReference>
<name>A0A6Q2WY36_ESOLU</name>
<reference evidence="15" key="2">
    <citation type="submission" date="2020-02" db="EMBL/GenBank/DDBJ databases">
        <title>Esox lucius (northern pike) genome, fEsoLuc1, primary haplotype.</title>
        <authorList>
            <person name="Myers G."/>
            <person name="Karagic N."/>
            <person name="Meyer A."/>
            <person name="Pippel M."/>
            <person name="Reichard M."/>
            <person name="Winkler S."/>
            <person name="Tracey A."/>
            <person name="Sims Y."/>
            <person name="Howe K."/>
            <person name="Rhie A."/>
            <person name="Formenti G."/>
            <person name="Durbin R."/>
            <person name="Fedrigo O."/>
            <person name="Jarvis E.D."/>
        </authorList>
    </citation>
    <scope>NUCLEOTIDE SEQUENCE [LARGE SCALE GENOMIC DNA]</scope>
</reference>
<evidence type="ECO:0000313" key="15">
    <source>
        <dbReference type="Ensembl" id="ENSELUP00000046609.2"/>
    </source>
</evidence>
<dbReference type="PROSITE" id="PS50086">
    <property type="entry name" value="TBC_RABGAP"/>
    <property type="match status" value="1"/>
</dbReference>
<dbReference type="GeneTree" id="ENSGT00940000157121"/>
<keyword evidence="6" id="KW-0967">Endosome</keyword>
<dbReference type="AlphaFoldDB" id="A0A6Q2WY36"/>
<keyword evidence="4" id="KW-0343">GTPase activation</keyword>
<dbReference type="GO" id="GO:0005776">
    <property type="term" value="C:autophagosome"/>
    <property type="evidence" value="ECO:0007669"/>
    <property type="project" value="UniProtKB-SubCell"/>
</dbReference>
<feature type="domain" description="Rab-GAP TBC" evidence="14">
    <location>
        <begin position="34"/>
        <end position="309"/>
    </location>
</feature>
<dbReference type="SUPFAM" id="SSF47923">
    <property type="entry name" value="Ypt/Rab-GAP domain of gyp1p"/>
    <property type="match status" value="2"/>
</dbReference>
<evidence type="ECO:0000256" key="4">
    <source>
        <dbReference type="ARBA" id="ARBA00022468"/>
    </source>
</evidence>
<accession>A0A6Q2WY36</accession>
<dbReference type="Gene3D" id="1.10.8.270">
    <property type="entry name" value="putative rabgap domain of human tbc1 domain family member 14 like domains"/>
    <property type="match status" value="1"/>
</dbReference>
<dbReference type="FunFam" id="1.10.8.270:FF:000011">
    <property type="entry name" value="TBC1 domain family member 5"/>
    <property type="match status" value="1"/>
</dbReference>
<reference evidence="15" key="4">
    <citation type="submission" date="2025-09" db="UniProtKB">
        <authorList>
            <consortium name="Ensembl"/>
        </authorList>
    </citation>
    <scope>IDENTIFICATION</scope>
</reference>
<protein>
    <recommendedName>
        <fullName evidence="12">TBC1 domain family member 5</fullName>
    </recommendedName>
</protein>
<dbReference type="GO" id="GO:0015031">
    <property type="term" value="P:protein transport"/>
    <property type="evidence" value="ECO:0007669"/>
    <property type="project" value="UniProtKB-KW"/>
</dbReference>
<evidence type="ECO:0000256" key="2">
    <source>
        <dbReference type="ARBA" id="ARBA00004608"/>
    </source>
</evidence>
<evidence type="ECO:0000256" key="13">
    <source>
        <dbReference type="SAM" id="MobiDB-lite"/>
    </source>
</evidence>
<dbReference type="GO" id="GO:0005096">
    <property type="term" value="F:GTPase activator activity"/>
    <property type="evidence" value="ECO:0007669"/>
    <property type="project" value="UniProtKB-KW"/>
</dbReference>
<reference evidence="15" key="3">
    <citation type="submission" date="2025-08" db="UniProtKB">
        <authorList>
            <consortium name="Ensembl"/>
        </authorList>
    </citation>
    <scope>IDENTIFICATION</scope>
</reference>
<keyword evidence="9" id="KW-0472">Membrane</keyword>
<keyword evidence="5" id="KW-0597">Phosphoprotein</keyword>
<dbReference type="Ensembl" id="ENSELUT00000046235.2">
    <property type="protein sequence ID" value="ENSELUP00000046609.2"/>
    <property type="gene ID" value="ENSELUG00000006305.3"/>
</dbReference>
<proteinExistence type="predicted"/>
<evidence type="ECO:0000256" key="12">
    <source>
        <dbReference type="ARBA" id="ARBA00072014"/>
    </source>
</evidence>
<dbReference type="PANTHER" id="PTHR22957:SF337">
    <property type="entry name" value="TBC1 DOMAIN FAMILY MEMBER 5"/>
    <property type="match status" value="1"/>
</dbReference>
<feature type="compositionally biased region" description="Low complexity" evidence="13">
    <location>
        <begin position="451"/>
        <end position="460"/>
    </location>
</feature>
<dbReference type="Pfam" id="PF00566">
    <property type="entry name" value="RabGAP-TBC"/>
    <property type="match status" value="1"/>
</dbReference>
<keyword evidence="3" id="KW-0813">Transport</keyword>
<keyword evidence="8" id="KW-0072">Autophagy</keyword>
<dbReference type="PANTHER" id="PTHR22957">
    <property type="entry name" value="TBC1 DOMAIN FAMILY MEMBER GTPASE-ACTIVATING PROTEIN"/>
    <property type="match status" value="1"/>
</dbReference>
<comment type="subunit">
    <text evidence="11">Interacts with MAP1LC3A, MAP1LC3B, MAP1LC3C, GABARAP, GABARAPL1, GABARAPL2. Interacts with VPS29 and VPS35; indicative for an association with retromer CSC subcomplex. MAP1LC3A and VPS29 compete for binding to TBC1D5. Interacts with AP2M1; indicative for an association with the AP2 complex. Interacts with ULK1 and ATG13 (phosphorylated); indicative for an association with the activated ULK1-ATG13-FIP200 complex. Interacts with ATG9A; the interactions seems to be restricted to the AP2-clathrin-associated fraction of ATG9A.</text>
</comment>
<sequence>YREPPWSILKEWDDLFLNSNYLARIRQTGINGRLRSSRFRSVCWKLYLEVLPEDKSQWINKTKELRAQYERIKETHITNPRKAAGQQDLVVNNPLSQDEGSLWNKFFQDKELRGMIKQDVMRTFPEMRYFQEEDVRTKLTDILFCYARENEQLLYKQGMHELLAPIVFVLHCDHQAFQHASETAHPSEEMLCLLNPTFHEHDAYAMFSQLMDTAEPWFSSFEREGKEEMMTSMPFARPQDSGPSVAIVTKVNRIQDQLVKKHDVELHMHLNRLEIAPQIYGIRWVRLLFGREFPLQDLLVVWDALFADSITLDLVDYVFVAMLLYIRDALIASNFQTCLGLLMHYPTIGDIHSLLHKALFLRDPKNNPRPVNYQFQQNLEYYKTRGADLVNKTCASAKSVPLNINKVSSSLLSFGRKLIPAIETHLQAQQHRLLKSESMPVHLSKGETTVSSSPSIESLSGGRGHATASPPLPVSRGSDISASSPPLSATKKDSFFSISRSRSHSKTMGKKEAEEELEAQVSFLQGQINDLEAMSKYCAKMMSTHIGKIQEVILQEHLEKEDEVLVSLAGLKQIKDILKGALRFNQSQLEAEENEEITIADDHYDQASNAAAAVESPPQSSAGSEGKNWDDYILVSQDGELQPSEGGAETTPPIRRLRGSVRVEPEGVGTFQDPLIGAASGSSSPDEGSTHSKDSDFTMVNPQDL</sequence>
<gene>
    <name evidence="15" type="primary">TBC1D5</name>
</gene>
<feature type="region of interest" description="Disordered" evidence="13">
    <location>
        <begin position="639"/>
        <end position="705"/>
    </location>
</feature>
<dbReference type="InterPro" id="IPR035969">
    <property type="entry name" value="Rab-GAP_TBC_sf"/>
</dbReference>
<dbReference type="GO" id="GO:0006914">
    <property type="term" value="P:autophagy"/>
    <property type="evidence" value="ECO:0007669"/>
    <property type="project" value="UniProtKB-KW"/>
</dbReference>
<evidence type="ECO:0000256" key="7">
    <source>
        <dbReference type="ARBA" id="ARBA00022927"/>
    </source>
</evidence>
<evidence type="ECO:0000256" key="3">
    <source>
        <dbReference type="ARBA" id="ARBA00022448"/>
    </source>
</evidence>